<dbReference type="AlphaFoldDB" id="A0A916J5Q5"/>
<comment type="similarity">
    <text evidence="2 10">Belongs to the acyl-CoA dehydrogenase family.</text>
</comment>
<feature type="domain" description="Acetyl-CoA dehydrogenase-like C-terminal" evidence="14">
    <location>
        <begin position="466"/>
        <end position="588"/>
    </location>
</feature>
<dbReference type="InterPro" id="IPR046373">
    <property type="entry name" value="Acyl-CoA_Oxase/DH_mid-dom_sf"/>
</dbReference>
<evidence type="ECO:0000256" key="7">
    <source>
        <dbReference type="ARBA" id="ARBA00058683"/>
    </source>
</evidence>
<evidence type="ECO:0000256" key="10">
    <source>
        <dbReference type="RuleBase" id="RU362125"/>
    </source>
</evidence>
<dbReference type="InterPro" id="IPR052166">
    <property type="entry name" value="Diverse_Acyl-CoA_DH"/>
</dbReference>
<dbReference type="Gene3D" id="1.10.540.10">
    <property type="entry name" value="Acyl-CoA dehydrogenase/oxidase, N-terminal domain"/>
    <property type="match status" value="1"/>
</dbReference>
<dbReference type="InterPro" id="IPR006091">
    <property type="entry name" value="Acyl-CoA_Oxase/DH_mid-dom"/>
</dbReference>
<evidence type="ECO:0000259" key="13">
    <source>
        <dbReference type="Pfam" id="PF02771"/>
    </source>
</evidence>
<dbReference type="InterPro" id="IPR009100">
    <property type="entry name" value="AcylCoA_DH/oxidase_NM_dom_sf"/>
</dbReference>
<proteinExistence type="inferred from homology"/>
<dbReference type="Pfam" id="PF00441">
    <property type="entry name" value="Acyl-CoA_dh_1"/>
    <property type="match status" value="1"/>
</dbReference>
<dbReference type="GO" id="GO:0050660">
    <property type="term" value="F:flavin adenine dinucleotide binding"/>
    <property type="evidence" value="ECO:0007669"/>
    <property type="project" value="InterPro"/>
</dbReference>
<dbReference type="Proteomes" id="UP000742786">
    <property type="component" value="Unassembled WGS sequence"/>
</dbReference>
<dbReference type="EC" id="1.3.99.41" evidence="8"/>
<comment type="caution">
    <text evidence="15">The sequence shown here is derived from an EMBL/GenBank/DDBJ whole genome shotgun (WGS) entry which is preliminary data.</text>
</comment>
<dbReference type="PANTHER" id="PTHR42803">
    <property type="entry name" value="ACYL-COA DEHYDROGENASE"/>
    <property type="match status" value="1"/>
</dbReference>
<dbReference type="FunFam" id="2.40.110.10:FF:000031">
    <property type="entry name" value="Acyl-CoA dehydrogenase, putative"/>
    <property type="match status" value="1"/>
</dbReference>
<sequence length="594" mass="63904">MTQYVAPIRDMQFALDVAGFSAIPSLPGFEDAQPDVVAAILEEAGKFAGNALAPLRRIGDIEGCQWSDAGVSTAPGWREAWEAFRDAGWPALASTPDFGGQGLPKSVSTPVGEMWQSANMAFSLMPMLAYGAAEALFCNASDELKKRYLPKMIAGIWGGTMNLTEPNAGSDLAAVRTRAEPQADGSYRIFGQKIFITYGEHDLTENIIHLVLARLPDAPAGVKGISLFVVPKVMVNKDGSLGERNDVKCISIEHKLGIHASPTCVMSFGDAGGAVGDLVGQTNRGLEYMFVMMNEARFNVGLQGIAQGEGAYQKAFAYARERIQGRDTVSGENHVPIIRHPDVSRMLLRMKVLNQAARFIAYWVATQFDYAHAHPDPEVKSRSNGFVDLLMPVVKGWSSEVGCEVTSLGVQVHGGMGFIEETGAAQYFRDARIVPIYEGTTGIQANDLIGRKLMRDGGAAFGLLIQEMSTDVTRLFDSNNDRLIALGIRLREQVALLDSASQHLLSLGKSDMAAALSVAVPFMHLAGIVCGAWQWGRAALLAAAQDNQTRDPYFAAQAALAEFYFVHVLPGASAYGETVMMADSTVADSSLLLG</sequence>
<evidence type="ECO:0000259" key="12">
    <source>
        <dbReference type="Pfam" id="PF02770"/>
    </source>
</evidence>
<dbReference type="RefSeq" id="WP_220635601.1">
    <property type="nucleotide sequence ID" value="NZ_CAJQUM010000001.1"/>
</dbReference>
<gene>
    <name evidence="15" type="primary">dmdC</name>
    <name evidence="15" type="ORF">GTOL_11548</name>
</gene>
<evidence type="ECO:0000259" key="14">
    <source>
        <dbReference type="Pfam" id="PF12806"/>
    </source>
</evidence>
<dbReference type="SUPFAM" id="SSF47203">
    <property type="entry name" value="Acyl-CoA dehydrogenase C-terminal domain-like"/>
    <property type="match status" value="1"/>
</dbReference>
<evidence type="ECO:0000256" key="6">
    <source>
        <dbReference type="ARBA" id="ARBA00051388"/>
    </source>
</evidence>
<evidence type="ECO:0000313" key="15">
    <source>
        <dbReference type="EMBL" id="CAG4883665.1"/>
    </source>
</evidence>
<comment type="function">
    <text evidence="7">Involved in the assimilation of dimethylsulphoniopropionate (DMSP), an important compound in the fixation of carbon in marine phytoplankton, by mediating the conversion of 3-(methylthio)propanoyl-CoA (MMPA-CoA) to 3-(methylthio)acryloyl-CoA (MTA-CoA).</text>
</comment>
<protein>
    <recommendedName>
        <fullName evidence="9">3-methylmercaptopropionyl-CoA dehydrogenase</fullName>
        <ecNumber evidence="8">1.3.99.41</ecNumber>
    </recommendedName>
</protein>
<comment type="cofactor">
    <cofactor evidence="1 10">
        <name>FAD</name>
        <dbReference type="ChEBI" id="CHEBI:57692"/>
    </cofactor>
</comment>
<evidence type="ECO:0000259" key="11">
    <source>
        <dbReference type="Pfam" id="PF00441"/>
    </source>
</evidence>
<dbReference type="PANTHER" id="PTHR42803:SF1">
    <property type="entry name" value="BROAD-SPECIFICITY LINEAR ACYL-COA DEHYDROGENASE FADE5"/>
    <property type="match status" value="1"/>
</dbReference>
<keyword evidence="3 10" id="KW-0285">Flavoprotein</keyword>
<evidence type="ECO:0000256" key="8">
    <source>
        <dbReference type="ARBA" id="ARBA00066694"/>
    </source>
</evidence>
<dbReference type="Gene3D" id="1.20.140.10">
    <property type="entry name" value="Butyryl-CoA Dehydrogenase, subunit A, domain 3"/>
    <property type="match status" value="1"/>
</dbReference>
<feature type="domain" description="Acyl-CoA oxidase/dehydrogenase middle" evidence="12">
    <location>
        <begin position="161"/>
        <end position="270"/>
    </location>
</feature>
<evidence type="ECO:0000256" key="4">
    <source>
        <dbReference type="ARBA" id="ARBA00022827"/>
    </source>
</evidence>
<dbReference type="Pfam" id="PF12806">
    <property type="entry name" value="Acyl-CoA_dh_C"/>
    <property type="match status" value="1"/>
</dbReference>
<keyword evidence="4 10" id="KW-0274">FAD</keyword>
<dbReference type="Pfam" id="PF02770">
    <property type="entry name" value="Acyl-CoA_dh_M"/>
    <property type="match status" value="1"/>
</dbReference>
<dbReference type="InterPro" id="IPR013786">
    <property type="entry name" value="AcylCoA_DH/ox_N"/>
</dbReference>
<accession>A0A916J5Q5</accession>
<dbReference type="GO" id="GO:0016627">
    <property type="term" value="F:oxidoreductase activity, acting on the CH-CH group of donors"/>
    <property type="evidence" value="ECO:0007669"/>
    <property type="project" value="InterPro"/>
</dbReference>
<evidence type="ECO:0000313" key="16">
    <source>
        <dbReference type="Proteomes" id="UP000742786"/>
    </source>
</evidence>
<dbReference type="InterPro" id="IPR037069">
    <property type="entry name" value="AcylCoA_DH/ox_N_sf"/>
</dbReference>
<name>A0A916J5Q5_9PROT</name>
<keyword evidence="16" id="KW-1185">Reference proteome</keyword>
<organism evidence="15 16">
    <name type="scientific">Georgfuchsia toluolica</name>
    <dbReference type="NCBI Taxonomy" id="424218"/>
    <lineage>
        <taxon>Bacteria</taxon>
        <taxon>Pseudomonadati</taxon>
        <taxon>Pseudomonadota</taxon>
        <taxon>Betaproteobacteria</taxon>
        <taxon>Nitrosomonadales</taxon>
        <taxon>Sterolibacteriaceae</taxon>
        <taxon>Georgfuchsia</taxon>
    </lineage>
</organism>
<comment type="catalytic activity">
    <reaction evidence="6">
        <text>3-(methylsulfanyl)propanoyl-CoA + oxidized [electron-transfer flavoprotein] + H(+) = 3-(methylsulfanyl)acryloyl-CoA + reduced [electron-transfer flavoprotein]</text>
        <dbReference type="Rhea" id="RHEA:52612"/>
        <dbReference type="Rhea" id="RHEA-COMP:10685"/>
        <dbReference type="Rhea" id="RHEA-COMP:10686"/>
        <dbReference type="ChEBI" id="CHEBI:15378"/>
        <dbReference type="ChEBI" id="CHEBI:57692"/>
        <dbReference type="ChEBI" id="CHEBI:58307"/>
        <dbReference type="ChEBI" id="CHEBI:82815"/>
        <dbReference type="ChEBI" id="CHEBI:84994"/>
        <dbReference type="EC" id="1.3.99.41"/>
    </reaction>
    <physiologicalReaction direction="left-to-right" evidence="6">
        <dbReference type="Rhea" id="RHEA:52613"/>
    </physiologicalReaction>
</comment>
<feature type="domain" description="Acyl-CoA dehydrogenase/oxidase C-terminal" evidence="11">
    <location>
        <begin position="283"/>
        <end position="448"/>
    </location>
</feature>
<dbReference type="SUPFAM" id="SSF56645">
    <property type="entry name" value="Acyl-CoA dehydrogenase NM domain-like"/>
    <property type="match status" value="1"/>
</dbReference>
<evidence type="ECO:0000256" key="9">
    <source>
        <dbReference type="ARBA" id="ARBA00069043"/>
    </source>
</evidence>
<dbReference type="InterPro" id="IPR036250">
    <property type="entry name" value="AcylCo_DH-like_C"/>
</dbReference>
<keyword evidence="5 10" id="KW-0560">Oxidoreductase</keyword>
<evidence type="ECO:0000256" key="5">
    <source>
        <dbReference type="ARBA" id="ARBA00023002"/>
    </source>
</evidence>
<dbReference type="EMBL" id="CAJQUM010000001">
    <property type="protein sequence ID" value="CAG4883665.1"/>
    <property type="molecule type" value="Genomic_DNA"/>
</dbReference>
<evidence type="ECO:0000256" key="3">
    <source>
        <dbReference type="ARBA" id="ARBA00022630"/>
    </source>
</evidence>
<dbReference type="Pfam" id="PF02771">
    <property type="entry name" value="Acyl-CoA_dh_N"/>
    <property type="match status" value="1"/>
</dbReference>
<evidence type="ECO:0000256" key="2">
    <source>
        <dbReference type="ARBA" id="ARBA00009347"/>
    </source>
</evidence>
<evidence type="ECO:0000256" key="1">
    <source>
        <dbReference type="ARBA" id="ARBA00001974"/>
    </source>
</evidence>
<dbReference type="InterPro" id="IPR009075">
    <property type="entry name" value="AcylCo_DH/oxidase_C"/>
</dbReference>
<dbReference type="InterPro" id="IPR025878">
    <property type="entry name" value="Acyl-CoA_dh-like_C_dom"/>
</dbReference>
<dbReference type="Gene3D" id="2.40.110.10">
    <property type="entry name" value="Butyryl-CoA Dehydrogenase, subunit A, domain 2"/>
    <property type="match status" value="1"/>
</dbReference>
<reference evidence="15" key="1">
    <citation type="submission" date="2021-04" db="EMBL/GenBank/DDBJ databases">
        <authorList>
            <person name="Hornung B."/>
        </authorList>
    </citation>
    <scope>NUCLEOTIDE SEQUENCE</scope>
    <source>
        <strain evidence="15">G5G6</strain>
    </source>
</reference>
<feature type="domain" description="Acyl-CoA dehydrogenase/oxidase N-terminal" evidence="13">
    <location>
        <begin position="74"/>
        <end position="155"/>
    </location>
</feature>